<accession>A0A103XPB3</accession>
<dbReference type="AlphaFoldDB" id="A0A103XPB3"/>
<protein>
    <recommendedName>
        <fullName evidence="4">Transmembrane protein</fullName>
    </recommendedName>
</protein>
<evidence type="ECO:0000256" key="1">
    <source>
        <dbReference type="SAM" id="Phobius"/>
    </source>
</evidence>
<keyword evidence="3" id="KW-1185">Reference proteome</keyword>
<evidence type="ECO:0000313" key="3">
    <source>
        <dbReference type="Proteomes" id="UP000243975"/>
    </source>
</evidence>
<proteinExistence type="predicted"/>
<dbReference type="Gramene" id="KVH94486">
    <property type="protein sequence ID" value="KVH94486"/>
    <property type="gene ID" value="Ccrd_003445"/>
</dbReference>
<dbReference type="InterPro" id="IPR036758">
    <property type="entry name" value="At5g01610-like"/>
</dbReference>
<dbReference type="PANTHER" id="PTHR31676:SF192">
    <property type="entry name" value="DUF538 DOMAIN-CONTAINING PROTEIN"/>
    <property type="match status" value="1"/>
</dbReference>
<dbReference type="Gene3D" id="2.30.240.10">
    <property type="entry name" value="At5g01610-like"/>
    <property type="match status" value="2"/>
</dbReference>
<feature type="transmembrane region" description="Helical" evidence="1">
    <location>
        <begin position="147"/>
        <end position="166"/>
    </location>
</feature>
<keyword evidence="1" id="KW-0812">Transmembrane</keyword>
<dbReference type="OMA" id="NCKPRIN"/>
<dbReference type="STRING" id="59895.A0A103XPB3"/>
<sequence length="305" mass="33754">MEITKPKTIIIGIVFLYFSMSSAIRVGKPSAYDVLKSYNLPVGILPQNVSGYNVDPTSGQFSVYIGDNCDFKIDQYEIQYNPTIKGVIHQNQIENLDGVRVQIALLWIDVKKVSRNNDQLEFQIGDFVTKDFPIGEFNKSPRLMSSIIVFTFSILLLSTFAISSLLDAADNGGNDNFTAYQVIQSYGFPKGIIPIGVIGYELDKPTGSYDLKYQSTIGGIISNGRLKDLTGVSVKVFFFWLNIVEVYRTEDELGFSVGIASAGFPIDNFEICPQCGCGLNCNGVVDDHEDKQVQKIRTNTIVSSI</sequence>
<evidence type="ECO:0008006" key="4">
    <source>
        <dbReference type="Google" id="ProtNLM"/>
    </source>
</evidence>
<dbReference type="Pfam" id="PF04398">
    <property type="entry name" value="DUF538"/>
    <property type="match status" value="2"/>
</dbReference>
<dbReference type="InterPro" id="IPR007493">
    <property type="entry name" value="DUF538"/>
</dbReference>
<dbReference type="PANTHER" id="PTHR31676">
    <property type="entry name" value="T31J12.3 PROTEIN-RELATED"/>
    <property type="match status" value="1"/>
</dbReference>
<keyword evidence="1" id="KW-1133">Transmembrane helix</keyword>
<evidence type="ECO:0000313" key="2">
    <source>
        <dbReference type="EMBL" id="KVH94486.1"/>
    </source>
</evidence>
<reference evidence="2 3" key="1">
    <citation type="journal article" date="2016" name="Sci. Rep.">
        <title>The genome sequence of the outbreeding globe artichoke constructed de novo incorporating a phase-aware low-pass sequencing strategy of F1 progeny.</title>
        <authorList>
            <person name="Scaglione D."/>
            <person name="Reyes-Chin-Wo S."/>
            <person name="Acquadro A."/>
            <person name="Froenicke L."/>
            <person name="Portis E."/>
            <person name="Beitel C."/>
            <person name="Tirone M."/>
            <person name="Mauro R."/>
            <person name="Lo Monaco A."/>
            <person name="Mauromicale G."/>
            <person name="Faccioli P."/>
            <person name="Cattivelli L."/>
            <person name="Rieseberg L."/>
            <person name="Michelmore R."/>
            <person name="Lanteri S."/>
        </authorList>
    </citation>
    <scope>NUCLEOTIDE SEQUENCE [LARGE SCALE GENOMIC DNA]</scope>
    <source>
        <strain evidence="2">2C</strain>
    </source>
</reference>
<dbReference type="EMBL" id="LEKV01004551">
    <property type="protein sequence ID" value="KVH94486.1"/>
    <property type="molecule type" value="Genomic_DNA"/>
</dbReference>
<dbReference type="Proteomes" id="UP000243975">
    <property type="component" value="Unassembled WGS sequence"/>
</dbReference>
<comment type="caution">
    <text evidence="2">The sequence shown here is derived from an EMBL/GenBank/DDBJ whole genome shotgun (WGS) entry which is preliminary data.</text>
</comment>
<name>A0A103XPB3_CYNCS</name>
<dbReference type="SUPFAM" id="SSF141562">
    <property type="entry name" value="At5g01610-like"/>
    <property type="match status" value="2"/>
</dbReference>
<feature type="transmembrane region" description="Helical" evidence="1">
    <location>
        <begin position="6"/>
        <end position="26"/>
    </location>
</feature>
<gene>
    <name evidence="2" type="ORF">Ccrd_003445</name>
</gene>
<organism evidence="2 3">
    <name type="scientific">Cynara cardunculus var. scolymus</name>
    <name type="common">Globe artichoke</name>
    <name type="synonym">Cynara scolymus</name>
    <dbReference type="NCBI Taxonomy" id="59895"/>
    <lineage>
        <taxon>Eukaryota</taxon>
        <taxon>Viridiplantae</taxon>
        <taxon>Streptophyta</taxon>
        <taxon>Embryophyta</taxon>
        <taxon>Tracheophyta</taxon>
        <taxon>Spermatophyta</taxon>
        <taxon>Magnoliopsida</taxon>
        <taxon>eudicotyledons</taxon>
        <taxon>Gunneridae</taxon>
        <taxon>Pentapetalae</taxon>
        <taxon>asterids</taxon>
        <taxon>campanulids</taxon>
        <taxon>Asterales</taxon>
        <taxon>Asteraceae</taxon>
        <taxon>Carduoideae</taxon>
        <taxon>Cardueae</taxon>
        <taxon>Carduinae</taxon>
        <taxon>Cynara</taxon>
    </lineage>
</organism>
<keyword evidence="1" id="KW-0472">Membrane</keyword>